<name>A0ABT0H938_9FLAO</name>
<organism evidence="1 2">
    <name type="scientific">Psychroserpens algicola</name>
    <dbReference type="NCBI Taxonomy" id="1719034"/>
    <lineage>
        <taxon>Bacteria</taxon>
        <taxon>Pseudomonadati</taxon>
        <taxon>Bacteroidota</taxon>
        <taxon>Flavobacteriia</taxon>
        <taxon>Flavobacteriales</taxon>
        <taxon>Flavobacteriaceae</taxon>
        <taxon>Psychroserpens</taxon>
    </lineage>
</organism>
<keyword evidence="2" id="KW-1185">Reference proteome</keyword>
<dbReference type="EMBL" id="JALPQF010000008">
    <property type="protein sequence ID" value="MCK8480884.1"/>
    <property type="molecule type" value="Genomic_DNA"/>
</dbReference>
<sequence>MNQMEDLNTVQQLLKTLQDFQVVKCNMHHERVLTDLSNNPMFRKQDDAIIFDRVNLCPMKDRKLRLGCAHSPVNINFERHLKCLAAELPELQDQILNFTSQFKTVVSKIYMLDHNVGHIERDLAMCKLNSDDSKQEKLNRNLEDLKVQHRLFMTRLSEIKSDIEGLIVADLNYSN</sequence>
<evidence type="ECO:0000313" key="1">
    <source>
        <dbReference type="EMBL" id="MCK8480884.1"/>
    </source>
</evidence>
<reference evidence="1" key="1">
    <citation type="submission" date="2022-04" db="EMBL/GenBank/DDBJ databases">
        <authorList>
            <person name="Ren T."/>
        </authorList>
    </citation>
    <scope>NUCLEOTIDE SEQUENCE</scope>
    <source>
        <strain evidence="1">F63249</strain>
    </source>
</reference>
<evidence type="ECO:0000313" key="2">
    <source>
        <dbReference type="Proteomes" id="UP001203687"/>
    </source>
</evidence>
<dbReference type="RefSeq" id="WP_248412898.1">
    <property type="nucleotide sequence ID" value="NZ_JALPQF010000008.1"/>
</dbReference>
<dbReference type="Proteomes" id="UP001203687">
    <property type="component" value="Unassembled WGS sequence"/>
</dbReference>
<comment type="caution">
    <text evidence="1">The sequence shown here is derived from an EMBL/GenBank/DDBJ whole genome shotgun (WGS) entry which is preliminary data.</text>
</comment>
<gene>
    <name evidence="1" type="ORF">MUY34_09635</name>
</gene>
<accession>A0ABT0H938</accession>
<protein>
    <submittedName>
        <fullName evidence="1">Uncharacterized protein</fullName>
    </submittedName>
</protein>
<proteinExistence type="predicted"/>